<dbReference type="Gene3D" id="3.60.10.10">
    <property type="entry name" value="Endonuclease/exonuclease/phosphatase"/>
    <property type="match status" value="1"/>
</dbReference>
<dbReference type="Proteomes" id="UP000821853">
    <property type="component" value="Unassembled WGS sequence"/>
</dbReference>
<proteinExistence type="predicted"/>
<dbReference type="SUPFAM" id="SSF56219">
    <property type="entry name" value="DNase I-like"/>
    <property type="match status" value="1"/>
</dbReference>
<evidence type="ECO:0000313" key="2">
    <source>
        <dbReference type="Proteomes" id="UP000821853"/>
    </source>
</evidence>
<reference evidence="1 2" key="1">
    <citation type="journal article" date="2020" name="Cell">
        <title>Large-Scale Comparative Analyses of Tick Genomes Elucidate Their Genetic Diversity and Vector Capacities.</title>
        <authorList>
            <consortium name="Tick Genome and Microbiome Consortium (TIGMIC)"/>
            <person name="Jia N."/>
            <person name="Wang J."/>
            <person name="Shi W."/>
            <person name="Du L."/>
            <person name="Sun Y."/>
            <person name="Zhan W."/>
            <person name="Jiang J.F."/>
            <person name="Wang Q."/>
            <person name="Zhang B."/>
            <person name="Ji P."/>
            <person name="Bell-Sakyi L."/>
            <person name="Cui X.M."/>
            <person name="Yuan T.T."/>
            <person name="Jiang B.G."/>
            <person name="Yang W.F."/>
            <person name="Lam T.T."/>
            <person name="Chang Q.C."/>
            <person name="Ding S.J."/>
            <person name="Wang X.J."/>
            <person name="Zhu J.G."/>
            <person name="Ruan X.D."/>
            <person name="Zhao L."/>
            <person name="Wei J.T."/>
            <person name="Ye R.Z."/>
            <person name="Que T.C."/>
            <person name="Du C.H."/>
            <person name="Zhou Y.H."/>
            <person name="Cheng J.X."/>
            <person name="Dai P.F."/>
            <person name="Guo W.B."/>
            <person name="Han X.H."/>
            <person name="Huang E.J."/>
            <person name="Li L.F."/>
            <person name="Wei W."/>
            <person name="Gao Y.C."/>
            <person name="Liu J.Z."/>
            <person name="Shao H.Z."/>
            <person name="Wang X."/>
            <person name="Wang C.C."/>
            <person name="Yang T.C."/>
            <person name="Huo Q.B."/>
            <person name="Li W."/>
            <person name="Chen H.Y."/>
            <person name="Chen S.E."/>
            <person name="Zhou L.G."/>
            <person name="Ni X.B."/>
            <person name="Tian J.H."/>
            <person name="Sheng Y."/>
            <person name="Liu T."/>
            <person name="Pan Y.S."/>
            <person name="Xia L.Y."/>
            <person name="Li J."/>
            <person name="Zhao F."/>
            <person name="Cao W.C."/>
        </authorList>
    </citation>
    <scope>NUCLEOTIDE SEQUENCE [LARGE SCALE GENOMIC DNA]</scope>
    <source>
        <strain evidence="1">HaeL-2018</strain>
    </source>
</reference>
<dbReference type="GO" id="GO:0003824">
    <property type="term" value="F:catalytic activity"/>
    <property type="evidence" value="ECO:0007669"/>
    <property type="project" value="InterPro"/>
</dbReference>
<dbReference type="InterPro" id="IPR036691">
    <property type="entry name" value="Endo/exonu/phosph_ase_sf"/>
</dbReference>
<protein>
    <submittedName>
        <fullName evidence="1">Uncharacterized protein</fullName>
    </submittedName>
</protein>
<gene>
    <name evidence="1" type="ORF">HPB48_026696</name>
</gene>
<evidence type="ECO:0000313" key="1">
    <source>
        <dbReference type="EMBL" id="KAH9384685.1"/>
    </source>
</evidence>
<name>A0A9J6HCZ2_HAELO</name>
<dbReference type="EMBL" id="JABSTR010002920">
    <property type="protein sequence ID" value="KAH9384685.1"/>
    <property type="molecule type" value="Genomic_DNA"/>
</dbReference>
<sequence>MKVEHAFLGIGVARYKKESLFVLNVDSNPSETQRRFKTLQHKTIMVAGNAKLLVCVDFNTMDQSWGNVTSNAKGRNLAQNALEIVYVLVTETANHTRIENSASSDTTPELTLPRTLKPTKSPRKTFIQGWSPQKESLLPLSPHSPVCILRVRFPHCIDSSSRRI</sequence>
<keyword evidence="2" id="KW-1185">Reference proteome</keyword>
<comment type="caution">
    <text evidence="1">The sequence shown here is derived from an EMBL/GenBank/DDBJ whole genome shotgun (WGS) entry which is preliminary data.</text>
</comment>
<dbReference type="VEuPathDB" id="VectorBase:HLOH_050843"/>
<organism evidence="1 2">
    <name type="scientific">Haemaphysalis longicornis</name>
    <name type="common">Bush tick</name>
    <dbReference type="NCBI Taxonomy" id="44386"/>
    <lineage>
        <taxon>Eukaryota</taxon>
        <taxon>Metazoa</taxon>
        <taxon>Ecdysozoa</taxon>
        <taxon>Arthropoda</taxon>
        <taxon>Chelicerata</taxon>
        <taxon>Arachnida</taxon>
        <taxon>Acari</taxon>
        <taxon>Parasitiformes</taxon>
        <taxon>Ixodida</taxon>
        <taxon>Ixodoidea</taxon>
        <taxon>Ixodidae</taxon>
        <taxon>Haemaphysalinae</taxon>
        <taxon>Haemaphysalis</taxon>
    </lineage>
</organism>
<accession>A0A9J6HCZ2</accession>
<dbReference type="AlphaFoldDB" id="A0A9J6HCZ2"/>